<comment type="caution">
    <text evidence="1">The sequence shown here is derived from an EMBL/GenBank/DDBJ whole genome shotgun (WGS) entry which is preliminary data.</text>
</comment>
<organism evidence="1 2">
    <name type="scientific">Mesorhabditis spiculigera</name>
    <dbReference type="NCBI Taxonomy" id="96644"/>
    <lineage>
        <taxon>Eukaryota</taxon>
        <taxon>Metazoa</taxon>
        <taxon>Ecdysozoa</taxon>
        <taxon>Nematoda</taxon>
        <taxon>Chromadorea</taxon>
        <taxon>Rhabditida</taxon>
        <taxon>Rhabditina</taxon>
        <taxon>Rhabditomorpha</taxon>
        <taxon>Rhabditoidea</taxon>
        <taxon>Rhabditidae</taxon>
        <taxon>Mesorhabditinae</taxon>
        <taxon>Mesorhabditis</taxon>
    </lineage>
</organism>
<sequence>MEKRGQFVGYSDEFVKLQVGHLEVTWFYFPTASSKNIPYEKIKGIYYEQQNLKRQLCKVKGWGMSCTPCWWACDVMRNWHPKDAAPFYNVVVDCGETTYKGFSCQNIGGFLTSIQPRLPSGCAVRGELPF</sequence>
<proteinExistence type="predicted"/>
<keyword evidence="2" id="KW-1185">Reference proteome</keyword>
<reference evidence="1" key="1">
    <citation type="submission" date="2023-06" db="EMBL/GenBank/DDBJ databases">
        <authorList>
            <person name="Delattre M."/>
        </authorList>
    </citation>
    <scope>NUCLEOTIDE SEQUENCE</scope>
    <source>
        <strain evidence="1">AF72</strain>
    </source>
</reference>
<dbReference type="Proteomes" id="UP001177023">
    <property type="component" value="Unassembled WGS sequence"/>
</dbReference>
<dbReference type="EMBL" id="CATQJA010002648">
    <property type="protein sequence ID" value="CAJ0577074.1"/>
    <property type="molecule type" value="Genomic_DNA"/>
</dbReference>
<dbReference type="PANTHER" id="PTHR35373:SF3">
    <property type="entry name" value="ACTIVATOR OF HSP90 ATPASE HOMOLOG 1-LIKE PROTEIN"/>
    <property type="match status" value="1"/>
</dbReference>
<accession>A0AA36CY14</accession>
<evidence type="ECO:0000313" key="2">
    <source>
        <dbReference type="Proteomes" id="UP001177023"/>
    </source>
</evidence>
<gene>
    <name evidence="1" type="ORF">MSPICULIGERA_LOCUS15353</name>
</gene>
<evidence type="ECO:0000313" key="1">
    <source>
        <dbReference type="EMBL" id="CAJ0577074.1"/>
    </source>
</evidence>
<dbReference type="PANTHER" id="PTHR35373">
    <property type="entry name" value="PROTEIN CBG16894"/>
    <property type="match status" value="1"/>
</dbReference>
<feature type="non-terminal residue" evidence="1">
    <location>
        <position position="1"/>
    </location>
</feature>
<dbReference type="AlphaFoldDB" id="A0AA36CY14"/>
<name>A0AA36CY14_9BILA</name>
<protein>
    <submittedName>
        <fullName evidence="1">Uncharacterized protein</fullName>
    </submittedName>
</protein>